<dbReference type="EMBL" id="KZ293664">
    <property type="protein sequence ID" value="PBK90747.1"/>
    <property type="molecule type" value="Genomic_DNA"/>
</dbReference>
<dbReference type="InParanoid" id="A0A2H3DNU2"/>
<dbReference type="PANTHER" id="PTHR34825">
    <property type="entry name" value="CONSERVED PROTEIN, WITH A WEAK D-GALACTARATE DEHYDRATASE/ALTRONATE HYDROLASE DOMAIN"/>
    <property type="match status" value="1"/>
</dbReference>
<evidence type="ECO:0000313" key="3">
    <source>
        <dbReference type="EMBL" id="PBK90747.1"/>
    </source>
</evidence>
<dbReference type="AlphaFoldDB" id="A0A2H3DNU2"/>
<name>A0A2H3DNU2_ARMGA</name>
<evidence type="ECO:0000259" key="2">
    <source>
        <dbReference type="Pfam" id="PF09820"/>
    </source>
</evidence>
<dbReference type="Proteomes" id="UP000217790">
    <property type="component" value="Unassembled WGS sequence"/>
</dbReference>
<dbReference type="OrthoDB" id="2895184at2759"/>
<feature type="region of interest" description="Disordered" evidence="1">
    <location>
        <begin position="147"/>
        <end position="176"/>
    </location>
</feature>
<keyword evidence="4" id="KW-1185">Reference proteome</keyword>
<protein>
    <recommendedName>
        <fullName evidence="2">AAA-ATPase-like domain-containing protein</fullName>
    </recommendedName>
</protein>
<sequence length="527" mass="59547">MALPPNLDIMCALTGHAHPYLFRTRHSKNVLKTPLSATFMDLCDDIRTEHDLYCHCGKQLSDSVWKTDYRMNEDTNDILANFAKHRPDASKRLPLHDPIAMYFPGPSLSRSGNNVRLTFEIEEGEDIEPSEDKGCTAPIHEHLAHSAQVPVDPVSLKQTNPDDNHGVATSSQSRASERYTDLGESVFKIGFSRDVKLPRPKLKDFRELVSTRGVLYVDKTHSLPFLAWGHNHQRIPIVRRPRGFGKTTFLSMFAYFHDCHSAHEFDDLFGPLSAGRHVLLKDYVGLVPNLHLVLTLDLGLLPVLTIDNMEAELTRFLHTTLASFTDKYSAELNGRTHKCMPFFDPGYCLQDVVHFASRAGQTVCLCIDNYTAPLLALPETQRTEIAEALELSLFHTIGPCVIKGHIRKGLIVGEWDVPCEPDEWAASELRGPYMDTDHGLFHVCVDLTHFPLMQEAFGFCDSEVRKMDEAVGRLPNVDAAGDILNYLNDPQYFARRFLYMGETEKRDVYGTHEVLETIADHSGRTRF</sequence>
<organism evidence="3 4">
    <name type="scientific">Armillaria gallica</name>
    <name type="common">Bulbous honey fungus</name>
    <name type="synonym">Armillaria bulbosa</name>
    <dbReference type="NCBI Taxonomy" id="47427"/>
    <lineage>
        <taxon>Eukaryota</taxon>
        <taxon>Fungi</taxon>
        <taxon>Dikarya</taxon>
        <taxon>Basidiomycota</taxon>
        <taxon>Agaricomycotina</taxon>
        <taxon>Agaricomycetes</taxon>
        <taxon>Agaricomycetidae</taxon>
        <taxon>Agaricales</taxon>
        <taxon>Marasmiineae</taxon>
        <taxon>Physalacriaceae</taxon>
        <taxon>Armillaria</taxon>
    </lineage>
</organism>
<dbReference type="OMA" id="SKERMAY"/>
<evidence type="ECO:0000256" key="1">
    <source>
        <dbReference type="SAM" id="MobiDB-lite"/>
    </source>
</evidence>
<proteinExistence type="predicted"/>
<feature type="domain" description="AAA-ATPase-like" evidence="2">
    <location>
        <begin position="203"/>
        <end position="382"/>
    </location>
</feature>
<dbReference type="Pfam" id="PF09820">
    <property type="entry name" value="AAA-ATPase_like"/>
    <property type="match status" value="1"/>
</dbReference>
<dbReference type="InterPro" id="IPR018631">
    <property type="entry name" value="AAA-ATPase-like_dom"/>
</dbReference>
<gene>
    <name evidence="3" type="ORF">ARMGADRAFT_1166725</name>
</gene>
<reference evidence="4" key="1">
    <citation type="journal article" date="2017" name="Nat. Ecol. Evol.">
        <title>Genome expansion and lineage-specific genetic innovations in the forest pathogenic fungi Armillaria.</title>
        <authorList>
            <person name="Sipos G."/>
            <person name="Prasanna A.N."/>
            <person name="Walter M.C."/>
            <person name="O'Connor E."/>
            <person name="Balint B."/>
            <person name="Krizsan K."/>
            <person name="Kiss B."/>
            <person name="Hess J."/>
            <person name="Varga T."/>
            <person name="Slot J."/>
            <person name="Riley R."/>
            <person name="Boka B."/>
            <person name="Rigling D."/>
            <person name="Barry K."/>
            <person name="Lee J."/>
            <person name="Mihaltcheva S."/>
            <person name="LaButti K."/>
            <person name="Lipzen A."/>
            <person name="Waldron R."/>
            <person name="Moloney N.M."/>
            <person name="Sperisen C."/>
            <person name="Kredics L."/>
            <person name="Vagvoelgyi C."/>
            <person name="Patrignani A."/>
            <person name="Fitzpatrick D."/>
            <person name="Nagy I."/>
            <person name="Doyle S."/>
            <person name="Anderson J.B."/>
            <person name="Grigoriev I.V."/>
            <person name="Gueldener U."/>
            <person name="Muensterkoetter M."/>
            <person name="Nagy L.G."/>
        </authorList>
    </citation>
    <scope>NUCLEOTIDE SEQUENCE [LARGE SCALE GENOMIC DNA]</scope>
    <source>
        <strain evidence="4">Ar21-2</strain>
    </source>
</reference>
<accession>A0A2H3DNU2</accession>
<evidence type="ECO:0000313" key="4">
    <source>
        <dbReference type="Proteomes" id="UP000217790"/>
    </source>
</evidence>
<dbReference type="PANTHER" id="PTHR34825:SF1">
    <property type="entry name" value="AAA-ATPASE-LIKE DOMAIN-CONTAINING PROTEIN"/>
    <property type="match status" value="1"/>
</dbReference>